<dbReference type="PROSITE" id="PS00535">
    <property type="entry name" value="COMPLEX1_49K"/>
    <property type="match status" value="1"/>
</dbReference>
<reference evidence="6" key="1">
    <citation type="journal article" date="2013" name="Syst. Appl. Microbiol.">
        <title>New insights into the archaeal diversity of a hypersaline microbial mat obtained by a metagenomic approach.</title>
        <authorList>
            <person name="Lopez-Lopez A."/>
            <person name="Richter M."/>
            <person name="Pena A."/>
            <person name="Tamames J."/>
            <person name="Rossello-Mora R."/>
        </authorList>
    </citation>
    <scope>NUCLEOTIDE SEQUENCE</scope>
</reference>
<evidence type="ECO:0000256" key="2">
    <source>
        <dbReference type="ARBA" id="ARBA00022448"/>
    </source>
</evidence>
<dbReference type="GO" id="GO:0048038">
    <property type="term" value="F:quinone binding"/>
    <property type="evidence" value="ECO:0007669"/>
    <property type="project" value="InterPro"/>
</dbReference>
<organism evidence="6">
    <name type="scientific">uncultured organism</name>
    <dbReference type="NCBI Taxonomy" id="155900"/>
    <lineage>
        <taxon>unclassified sequences</taxon>
        <taxon>environmental samples</taxon>
    </lineage>
</organism>
<dbReference type="Pfam" id="PF00346">
    <property type="entry name" value="Complex1_49kDa"/>
    <property type="match status" value="1"/>
</dbReference>
<name>M1P1G1_9ZZZZ</name>
<evidence type="ECO:0000256" key="1">
    <source>
        <dbReference type="ARBA" id="ARBA00005769"/>
    </source>
</evidence>
<dbReference type="AlphaFoldDB" id="M1P1G1"/>
<protein>
    <submittedName>
        <fullName evidence="6">NADH dehydrogenase I, D subunit</fullName>
    </submittedName>
</protein>
<accession>M1P1G1</accession>
<dbReference type="InterPro" id="IPR022885">
    <property type="entry name" value="NDH1_su_D/H"/>
</dbReference>
<sequence>MNGGITMEKNTQTEIFFGPNHPGVPGNYGIIYDFEGDTVTEAKPNAGHLHRGFEKLMEERIWIKNTALVPRICVEEPDINEMVYAMGYEAIGDLEVPKRADYIRSIILELARIQGHIFSIGGNAAGIGQYTVMQWGTLTRDYILDLFEEITGGRVYHIYIRPGGVRQDIEDETFEHILEVMDDLEENRLPDLDKALYENPNAHKRWKGKAVITEEEAIEMGATGPVLRANGKPYDVRKMMPYAAYDEVDFEIPTGENGDAWDRLKIMREEMTQSIKIIRQLINNIPEGPVKLDLGNALKYRIPEGDAYVKIESKRGEYGYYMVSDGGLKPYRVHVRGASNPLGLYGVTEYLPGTRVADVPVWAKSLGICPPEFDR</sequence>
<evidence type="ECO:0000256" key="3">
    <source>
        <dbReference type="ARBA" id="ARBA00022967"/>
    </source>
</evidence>
<dbReference type="NCBIfam" id="NF004739">
    <property type="entry name" value="PRK06075.1"/>
    <property type="match status" value="1"/>
</dbReference>
<dbReference type="PANTHER" id="PTHR11993">
    <property type="entry name" value="NADH-UBIQUINONE OXIDOREDUCTASE 49 KDA SUBUNIT"/>
    <property type="match status" value="1"/>
</dbReference>
<dbReference type="InterPro" id="IPR029014">
    <property type="entry name" value="NiFe-Hase_large"/>
</dbReference>
<dbReference type="InterPro" id="IPR001135">
    <property type="entry name" value="NADH_Q_OxRdtase_suD"/>
</dbReference>
<evidence type="ECO:0000313" key="6">
    <source>
        <dbReference type="EMBL" id="AGF93221.1"/>
    </source>
</evidence>
<comment type="similarity">
    <text evidence="1">Belongs to the complex I 49 kDa subunit family.</text>
</comment>
<dbReference type="GO" id="GO:0051287">
    <property type="term" value="F:NAD binding"/>
    <property type="evidence" value="ECO:0007669"/>
    <property type="project" value="InterPro"/>
</dbReference>
<dbReference type="PANTHER" id="PTHR11993:SF10">
    <property type="entry name" value="NADH DEHYDROGENASE [UBIQUINONE] IRON-SULFUR PROTEIN 2, MITOCHONDRIAL"/>
    <property type="match status" value="1"/>
</dbReference>
<dbReference type="SUPFAM" id="SSF56762">
    <property type="entry name" value="HydB/Nqo4-like"/>
    <property type="match status" value="1"/>
</dbReference>
<feature type="domain" description="NADH-quinone oxidoreductase subunit D" evidence="5">
    <location>
        <begin position="127"/>
        <end position="375"/>
    </location>
</feature>
<evidence type="ECO:0000259" key="5">
    <source>
        <dbReference type="Pfam" id="PF00346"/>
    </source>
</evidence>
<evidence type="ECO:0000256" key="4">
    <source>
        <dbReference type="ARBA" id="ARBA00023027"/>
    </source>
</evidence>
<dbReference type="EMBL" id="JX684085">
    <property type="protein sequence ID" value="AGF93221.1"/>
    <property type="molecule type" value="Genomic_DNA"/>
</dbReference>
<dbReference type="Gene3D" id="1.10.645.10">
    <property type="entry name" value="Cytochrome-c3 Hydrogenase, chain B"/>
    <property type="match status" value="1"/>
</dbReference>
<gene>
    <name evidence="6" type="ORF">FLSS-20_0022</name>
</gene>
<dbReference type="InterPro" id="IPR014029">
    <property type="entry name" value="NADH_UbQ_OxRdtase_49kDa_CS"/>
</dbReference>
<keyword evidence="3" id="KW-1278">Translocase</keyword>
<keyword evidence="4" id="KW-0520">NAD</keyword>
<proteinExistence type="inferred from homology"/>
<dbReference type="GO" id="GO:0016651">
    <property type="term" value="F:oxidoreductase activity, acting on NAD(P)H"/>
    <property type="evidence" value="ECO:0007669"/>
    <property type="project" value="InterPro"/>
</dbReference>
<keyword evidence="2" id="KW-0813">Transport</keyword>